<dbReference type="AlphaFoldDB" id="A0A4Y2TVM5"/>
<dbReference type="EMBL" id="BGPR01031466">
    <property type="protein sequence ID" value="GBO04578.1"/>
    <property type="molecule type" value="Genomic_DNA"/>
</dbReference>
<organism evidence="1 2">
    <name type="scientific">Araneus ventricosus</name>
    <name type="common">Orbweaver spider</name>
    <name type="synonym">Epeira ventricosa</name>
    <dbReference type="NCBI Taxonomy" id="182803"/>
    <lineage>
        <taxon>Eukaryota</taxon>
        <taxon>Metazoa</taxon>
        <taxon>Ecdysozoa</taxon>
        <taxon>Arthropoda</taxon>
        <taxon>Chelicerata</taxon>
        <taxon>Arachnida</taxon>
        <taxon>Araneae</taxon>
        <taxon>Araneomorphae</taxon>
        <taxon>Entelegynae</taxon>
        <taxon>Araneoidea</taxon>
        <taxon>Araneidae</taxon>
        <taxon>Araneus</taxon>
    </lineage>
</organism>
<reference evidence="1 2" key="1">
    <citation type="journal article" date="2019" name="Sci. Rep.">
        <title>Orb-weaving spider Araneus ventricosus genome elucidates the spidroin gene catalogue.</title>
        <authorList>
            <person name="Kono N."/>
            <person name="Nakamura H."/>
            <person name="Ohtoshi R."/>
            <person name="Moran D.A.P."/>
            <person name="Shinohara A."/>
            <person name="Yoshida Y."/>
            <person name="Fujiwara M."/>
            <person name="Mori M."/>
            <person name="Tomita M."/>
            <person name="Arakawa K."/>
        </authorList>
    </citation>
    <scope>NUCLEOTIDE SEQUENCE [LARGE SCALE GENOMIC DNA]</scope>
</reference>
<comment type="caution">
    <text evidence="1">The sequence shown here is derived from an EMBL/GenBank/DDBJ whole genome shotgun (WGS) entry which is preliminary data.</text>
</comment>
<evidence type="ECO:0000313" key="1">
    <source>
        <dbReference type="EMBL" id="GBO04578.1"/>
    </source>
</evidence>
<name>A0A4Y2TVM5_ARAVE</name>
<sequence>MVYVQSSVFVPSFENSINSVLGAGCTVCLWRLGLIPFPRLSVWCLTPFQVNPAAVSQVVAHRNCTGDPIRCFASFDVQAFTDIPMERSSHPTNLRGTMMGDKAYFVQGTLKHES</sequence>
<evidence type="ECO:0000313" key="2">
    <source>
        <dbReference type="Proteomes" id="UP000499080"/>
    </source>
</evidence>
<proteinExistence type="predicted"/>
<dbReference type="Proteomes" id="UP000499080">
    <property type="component" value="Unassembled WGS sequence"/>
</dbReference>
<accession>A0A4Y2TVM5</accession>
<keyword evidence="2" id="KW-1185">Reference proteome</keyword>
<gene>
    <name evidence="1" type="ORF">AVEN_274336_1</name>
</gene>
<protein>
    <submittedName>
        <fullName evidence="1">Uncharacterized protein</fullName>
    </submittedName>
</protein>